<dbReference type="Proteomes" id="UP001432071">
    <property type="component" value="Chromosome"/>
</dbReference>
<proteinExistence type="predicted"/>
<feature type="region of interest" description="Disordered" evidence="1">
    <location>
        <begin position="1"/>
        <end position="20"/>
    </location>
</feature>
<accession>A0ABZ1QS82</accession>
<gene>
    <name evidence="2" type="ORF">OHT53_05425</name>
</gene>
<organism evidence="2 3">
    <name type="scientific">Streptomyces bobili</name>
    <dbReference type="NCBI Taxonomy" id="67280"/>
    <lineage>
        <taxon>Bacteria</taxon>
        <taxon>Bacillati</taxon>
        <taxon>Actinomycetota</taxon>
        <taxon>Actinomycetes</taxon>
        <taxon>Kitasatosporales</taxon>
        <taxon>Streptomycetaceae</taxon>
        <taxon>Streptomyces</taxon>
    </lineage>
</organism>
<protein>
    <submittedName>
        <fullName evidence="2">Uncharacterized protein</fullName>
    </submittedName>
</protein>
<evidence type="ECO:0000313" key="2">
    <source>
        <dbReference type="EMBL" id="WUN85544.1"/>
    </source>
</evidence>
<dbReference type="GeneID" id="93760384"/>
<sequence length="112" mass="12043">MIKDGVYTDEGSFNKSHGERTDVEKAWEGITDVTGFLTEGIYGASPASFALGSYNLNYELLGVACLPPQTDSEWDHGALVGRVDVTLSNDMNVTSATRSLSDDGYKNGSSNR</sequence>
<dbReference type="RefSeq" id="WP_328734254.1">
    <property type="nucleotide sequence ID" value="NZ_CP108038.1"/>
</dbReference>
<name>A0ABZ1QS82_9ACTN</name>
<evidence type="ECO:0000256" key="1">
    <source>
        <dbReference type="SAM" id="MobiDB-lite"/>
    </source>
</evidence>
<evidence type="ECO:0000313" key="3">
    <source>
        <dbReference type="Proteomes" id="UP001432071"/>
    </source>
</evidence>
<reference evidence="2" key="1">
    <citation type="submission" date="2022-10" db="EMBL/GenBank/DDBJ databases">
        <title>The complete genomes of actinobacterial strains from the NBC collection.</title>
        <authorList>
            <person name="Joergensen T.S."/>
            <person name="Alvarez Arevalo M."/>
            <person name="Sterndorff E.B."/>
            <person name="Faurdal D."/>
            <person name="Vuksanovic O."/>
            <person name="Mourched A.-S."/>
            <person name="Charusanti P."/>
            <person name="Shaw S."/>
            <person name="Blin K."/>
            <person name="Weber T."/>
        </authorList>
    </citation>
    <scope>NUCLEOTIDE SEQUENCE</scope>
    <source>
        <strain evidence="2">NBC_00302</strain>
    </source>
</reference>
<keyword evidence="3" id="KW-1185">Reference proteome</keyword>
<dbReference type="EMBL" id="CP108038">
    <property type="protein sequence ID" value="WUN85544.1"/>
    <property type="molecule type" value="Genomic_DNA"/>
</dbReference>